<evidence type="ECO:0000256" key="1">
    <source>
        <dbReference type="SAM" id="MobiDB-lite"/>
    </source>
</evidence>
<dbReference type="EMBL" id="JAMYWD010000009">
    <property type="protein sequence ID" value="KAJ4961139.1"/>
    <property type="molecule type" value="Genomic_DNA"/>
</dbReference>
<proteinExistence type="predicted"/>
<dbReference type="OrthoDB" id="769821at2759"/>
<dbReference type="Pfam" id="PF07797">
    <property type="entry name" value="DUF1639"/>
    <property type="match status" value="1"/>
</dbReference>
<dbReference type="AlphaFoldDB" id="A0A9Q0H8E6"/>
<feature type="compositionally biased region" description="Polar residues" evidence="1">
    <location>
        <begin position="191"/>
        <end position="204"/>
    </location>
</feature>
<dbReference type="PANTHER" id="PTHR33130">
    <property type="entry name" value="PUTATIVE (DUF1639)-RELATED"/>
    <property type="match status" value="1"/>
</dbReference>
<dbReference type="PANTHER" id="PTHR33130:SF43">
    <property type="entry name" value="OS01G0688600 PROTEIN"/>
    <property type="match status" value="1"/>
</dbReference>
<gene>
    <name evidence="2" type="ORF">NE237_021049</name>
</gene>
<keyword evidence="3" id="KW-1185">Reference proteome</keyword>
<reference evidence="2" key="1">
    <citation type="journal article" date="2023" name="Plant J.">
        <title>The genome of the king protea, Protea cynaroides.</title>
        <authorList>
            <person name="Chang J."/>
            <person name="Duong T.A."/>
            <person name="Schoeman C."/>
            <person name="Ma X."/>
            <person name="Roodt D."/>
            <person name="Barker N."/>
            <person name="Li Z."/>
            <person name="Van de Peer Y."/>
            <person name="Mizrachi E."/>
        </authorList>
    </citation>
    <scope>NUCLEOTIDE SEQUENCE</scope>
    <source>
        <tissue evidence="2">Young leaves</tissue>
    </source>
</reference>
<sequence>MVFSEASEKERPQKFMAMPPERSRPLHNFDMPCLKWGNQKFLRCMKLNSNGKIPTVDGVHLVRSSASEAESEGFVGRRRDFDSTNRRFSKSSESFKKLLLPPIGAYGETSEIEGDVDDGIAEVRAKLMSELRTAANMINVAIPEEGEEDESAAAVRPWNLRTRRAACRAPNDNGRGGGAGCSNSKNEERQQNSSSHRTDNSNIKSLRLRGLSPAQGTVEKKEGPKFSIPLSREEIDDDFLLMIGARPSRRPKKRARIVQKQLDTIFPGLWLSEITPDSYKVPDIPEPGKR</sequence>
<dbReference type="Proteomes" id="UP001141806">
    <property type="component" value="Unassembled WGS sequence"/>
</dbReference>
<dbReference type="InterPro" id="IPR012438">
    <property type="entry name" value="DUF1639"/>
</dbReference>
<protein>
    <recommendedName>
        <fullName evidence="4">DUF1639 family protein</fullName>
    </recommendedName>
</protein>
<name>A0A9Q0H8E6_9MAGN</name>
<organism evidence="2 3">
    <name type="scientific">Protea cynaroides</name>
    <dbReference type="NCBI Taxonomy" id="273540"/>
    <lineage>
        <taxon>Eukaryota</taxon>
        <taxon>Viridiplantae</taxon>
        <taxon>Streptophyta</taxon>
        <taxon>Embryophyta</taxon>
        <taxon>Tracheophyta</taxon>
        <taxon>Spermatophyta</taxon>
        <taxon>Magnoliopsida</taxon>
        <taxon>Proteales</taxon>
        <taxon>Proteaceae</taxon>
        <taxon>Protea</taxon>
    </lineage>
</organism>
<evidence type="ECO:0000313" key="3">
    <source>
        <dbReference type="Proteomes" id="UP001141806"/>
    </source>
</evidence>
<evidence type="ECO:0000313" key="2">
    <source>
        <dbReference type="EMBL" id="KAJ4961139.1"/>
    </source>
</evidence>
<comment type="caution">
    <text evidence="2">The sequence shown here is derived from an EMBL/GenBank/DDBJ whole genome shotgun (WGS) entry which is preliminary data.</text>
</comment>
<evidence type="ECO:0008006" key="4">
    <source>
        <dbReference type="Google" id="ProtNLM"/>
    </source>
</evidence>
<accession>A0A9Q0H8E6</accession>
<feature type="region of interest" description="Disordered" evidence="1">
    <location>
        <begin position="166"/>
        <end position="224"/>
    </location>
</feature>